<evidence type="ECO:0000256" key="3">
    <source>
        <dbReference type="ARBA" id="ARBA00023002"/>
    </source>
</evidence>
<sequence length="597" mass="66727">MSLWNRLRARTFICSWSSPLRRIPCKHHTHSLASQQETMAEVEASRGLARKKSMRNRNPEEDTNDKMFEDKVKERLTIAVVGGGIGGLAAALALTRRGFKVKVFEKDPSFFFRRQGYGLTLQQGSFALTALGLSDAIVAASSWSQSHFIFDSQGQLVSFWGPTWNEKLEKAKDCAGNEEKPDWKKLGGHNLQIPRQDLRKILYEALPEDTVIWGSHIQDIKFVKHDAGEQRARHGTISSDHDSSSSDENCDKDWGGREVEITFKDGMVFRAHGLIGCDGIHSTVRKLILSEPKPLRYLGYIVVLGIFPNKDFPLCQERVFQTSDGHTRMFAMPFNSEKSMWQLSWAMEEVDARQLSSDPKALFLEALKRCKSWHFPISEMIQSTAFELVSGYPAYDRPPATPEEICPLAGPSCIAMIAGDAAHCMSPFKGQGANQALLDGVAIAESLHRHLSRGQRGWLKACQGLSSPDPIARNISDEEISDRIALAFRDAERQMMERTRSKVELSYKAVATLHQPAFVTPEFHVQRKALGGAETVKKIARLRRAGVSAYTANVPGQLERMAFGMCSIRREPSTVEDREGDKRENQENSAGMSGSKV</sequence>
<feature type="region of interest" description="Disordered" evidence="5">
    <location>
        <begin position="43"/>
        <end position="68"/>
    </location>
</feature>
<dbReference type="PANTHER" id="PTHR46972">
    <property type="entry name" value="MONOOXYGENASE ASQM-RELATED"/>
    <property type="match status" value="1"/>
</dbReference>
<dbReference type="PRINTS" id="PR00420">
    <property type="entry name" value="RNGMNOXGNASE"/>
</dbReference>
<dbReference type="AlphaFoldDB" id="A0A7S0E602"/>
<feature type="compositionally biased region" description="Basic and acidic residues" evidence="5">
    <location>
        <begin position="57"/>
        <end position="68"/>
    </location>
</feature>
<feature type="compositionally biased region" description="Polar residues" evidence="5">
    <location>
        <begin position="587"/>
        <end position="597"/>
    </location>
</feature>
<dbReference type="EMBL" id="HBEO01007555">
    <property type="protein sequence ID" value="CAD8474534.1"/>
    <property type="molecule type" value="Transcribed_RNA"/>
</dbReference>
<accession>A0A7S0E602</accession>
<feature type="compositionally biased region" description="Basic and acidic residues" evidence="5">
    <location>
        <begin position="239"/>
        <end position="251"/>
    </location>
</feature>
<feature type="transmembrane region" description="Helical" evidence="6">
    <location>
        <begin position="76"/>
        <end position="94"/>
    </location>
</feature>
<name>A0A7S0E602_9CRYP</name>
<feature type="region of interest" description="Disordered" evidence="5">
    <location>
        <begin position="231"/>
        <end position="251"/>
    </location>
</feature>
<keyword evidence="3" id="KW-0560">Oxidoreductase</keyword>
<reference evidence="8" key="1">
    <citation type="submission" date="2021-01" db="EMBL/GenBank/DDBJ databases">
        <authorList>
            <person name="Corre E."/>
            <person name="Pelletier E."/>
            <person name="Niang G."/>
            <person name="Scheremetjew M."/>
            <person name="Finn R."/>
            <person name="Kale V."/>
            <person name="Holt S."/>
            <person name="Cochrane G."/>
            <person name="Meng A."/>
            <person name="Brown T."/>
            <person name="Cohen L."/>
        </authorList>
    </citation>
    <scope>NUCLEOTIDE SEQUENCE</scope>
    <source>
        <strain evidence="8">CCMP325</strain>
    </source>
</reference>
<keyword evidence="4" id="KW-0503">Monooxygenase</keyword>
<evidence type="ECO:0000256" key="5">
    <source>
        <dbReference type="SAM" id="MobiDB-lite"/>
    </source>
</evidence>
<evidence type="ECO:0000256" key="4">
    <source>
        <dbReference type="ARBA" id="ARBA00023033"/>
    </source>
</evidence>
<dbReference type="Pfam" id="PF01494">
    <property type="entry name" value="FAD_binding_3"/>
    <property type="match status" value="2"/>
</dbReference>
<feature type="region of interest" description="Disordered" evidence="5">
    <location>
        <begin position="569"/>
        <end position="597"/>
    </location>
</feature>
<dbReference type="PANTHER" id="PTHR46972:SF1">
    <property type="entry name" value="FAD DEPENDENT OXIDOREDUCTASE DOMAIN-CONTAINING PROTEIN"/>
    <property type="match status" value="1"/>
</dbReference>
<keyword evidence="6" id="KW-0812">Transmembrane</keyword>
<evidence type="ECO:0000256" key="2">
    <source>
        <dbReference type="ARBA" id="ARBA00022827"/>
    </source>
</evidence>
<dbReference type="InterPro" id="IPR002938">
    <property type="entry name" value="FAD-bd"/>
</dbReference>
<proteinExistence type="predicted"/>
<dbReference type="GO" id="GO:0071949">
    <property type="term" value="F:FAD binding"/>
    <property type="evidence" value="ECO:0007669"/>
    <property type="project" value="InterPro"/>
</dbReference>
<dbReference type="SUPFAM" id="SSF51905">
    <property type="entry name" value="FAD/NAD(P)-binding domain"/>
    <property type="match status" value="1"/>
</dbReference>
<feature type="compositionally biased region" description="Basic and acidic residues" evidence="5">
    <location>
        <begin position="569"/>
        <end position="586"/>
    </location>
</feature>
<gene>
    <name evidence="8" type="ORF">HPHI1048_LOCUS5303</name>
</gene>
<evidence type="ECO:0000313" key="8">
    <source>
        <dbReference type="EMBL" id="CAD8474534.1"/>
    </source>
</evidence>
<keyword evidence="2" id="KW-0274">FAD</keyword>
<organism evidence="8">
    <name type="scientific">Hanusia phi</name>
    <dbReference type="NCBI Taxonomy" id="3032"/>
    <lineage>
        <taxon>Eukaryota</taxon>
        <taxon>Cryptophyceae</taxon>
        <taxon>Pyrenomonadales</taxon>
        <taxon>Geminigeraceae</taxon>
        <taxon>Hanusia</taxon>
    </lineage>
</organism>
<evidence type="ECO:0000256" key="1">
    <source>
        <dbReference type="ARBA" id="ARBA00022630"/>
    </source>
</evidence>
<feature type="domain" description="FAD-binding" evidence="7">
    <location>
        <begin position="77"/>
        <end position="350"/>
    </location>
</feature>
<dbReference type="InterPro" id="IPR036188">
    <property type="entry name" value="FAD/NAD-bd_sf"/>
</dbReference>
<dbReference type="GO" id="GO:0004497">
    <property type="term" value="F:monooxygenase activity"/>
    <property type="evidence" value="ECO:0007669"/>
    <property type="project" value="UniProtKB-KW"/>
</dbReference>
<keyword evidence="6" id="KW-1133">Transmembrane helix</keyword>
<feature type="domain" description="FAD-binding" evidence="7">
    <location>
        <begin position="416"/>
        <end position="457"/>
    </location>
</feature>
<dbReference type="Gene3D" id="3.50.50.60">
    <property type="entry name" value="FAD/NAD(P)-binding domain"/>
    <property type="match status" value="1"/>
</dbReference>
<keyword evidence="6" id="KW-0472">Membrane</keyword>
<evidence type="ECO:0000259" key="7">
    <source>
        <dbReference type="Pfam" id="PF01494"/>
    </source>
</evidence>
<protein>
    <recommendedName>
        <fullName evidence="7">FAD-binding domain-containing protein</fullName>
    </recommendedName>
</protein>
<keyword evidence="1" id="KW-0285">Flavoprotein</keyword>
<evidence type="ECO:0000256" key="6">
    <source>
        <dbReference type="SAM" id="Phobius"/>
    </source>
</evidence>